<evidence type="ECO:0000259" key="8">
    <source>
        <dbReference type="PROSITE" id="PS50157"/>
    </source>
</evidence>
<dbReference type="Gene3D" id="3.30.160.60">
    <property type="entry name" value="Classic Zinc Finger"/>
    <property type="match status" value="4"/>
</dbReference>
<dbReference type="InterPro" id="IPR013087">
    <property type="entry name" value="Znf_C2H2_type"/>
</dbReference>
<feature type="domain" description="C2H2-type" evidence="8">
    <location>
        <begin position="237"/>
        <end position="264"/>
    </location>
</feature>
<dbReference type="GO" id="GO:0010468">
    <property type="term" value="P:regulation of gene expression"/>
    <property type="evidence" value="ECO:0007669"/>
    <property type="project" value="TreeGrafter"/>
</dbReference>
<dbReference type="SUPFAM" id="SSF57667">
    <property type="entry name" value="beta-beta-alpha zinc fingers"/>
    <property type="match status" value="2"/>
</dbReference>
<evidence type="ECO:0000256" key="5">
    <source>
        <dbReference type="ARBA" id="ARBA00022833"/>
    </source>
</evidence>
<evidence type="ECO:0000256" key="1">
    <source>
        <dbReference type="ARBA" id="ARBA00004123"/>
    </source>
</evidence>
<comment type="caution">
    <text evidence="9">The sequence shown here is derived from an EMBL/GenBank/DDBJ whole genome shotgun (WGS) entry which is preliminary data.</text>
</comment>
<organism evidence="9 10">
    <name type="scientific">Albula glossodonta</name>
    <name type="common">roundjaw bonefish</name>
    <dbReference type="NCBI Taxonomy" id="121402"/>
    <lineage>
        <taxon>Eukaryota</taxon>
        <taxon>Metazoa</taxon>
        <taxon>Chordata</taxon>
        <taxon>Craniata</taxon>
        <taxon>Vertebrata</taxon>
        <taxon>Euteleostomi</taxon>
        <taxon>Actinopterygii</taxon>
        <taxon>Neopterygii</taxon>
        <taxon>Teleostei</taxon>
        <taxon>Albuliformes</taxon>
        <taxon>Albulidae</taxon>
        <taxon>Albula</taxon>
    </lineage>
</organism>
<accession>A0A8T2NM55</accession>
<keyword evidence="4 7" id="KW-0863">Zinc-finger</keyword>
<comment type="subcellular location">
    <subcellularLocation>
        <location evidence="1">Nucleus</location>
    </subcellularLocation>
</comment>
<dbReference type="PANTHER" id="PTHR16515">
    <property type="entry name" value="PR DOMAIN ZINC FINGER PROTEIN"/>
    <property type="match status" value="1"/>
</dbReference>
<name>A0A8T2NM55_9TELE</name>
<keyword evidence="5" id="KW-0862">Zinc</keyword>
<dbReference type="EMBL" id="JAFBMS010000044">
    <property type="protein sequence ID" value="KAG9340310.1"/>
    <property type="molecule type" value="Genomic_DNA"/>
</dbReference>
<evidence type="ECO:0000256" key="7">
    <source>
        <dbReference type="PROSITE-ProRule" id="PRU00042"/>
    </source>
</evidence>
<dbReference type="SMART" id="SM00355">
    <property type="entry name" value="ZnF_C2H2"/>
    <property type="match status" value="4"/>
</dbReference>
<dbReference type="FunFam" id="3.30.160.60:FF:000090">
    <property type="entry name" value="Odd-skipped-related transciption factor 2"/>
    <property type="match status" value="1"/>
</dbReference>
<protein>
    <recommendedName>
        <fullName evidence="8">C2H2-type domain-containing protein</fullName>
    </recommendedName>
</protein>
<dbReference type="PROSITE" id="PS50157">
    <property type="entry name" value="ZINC_FINGER_C2H2_2"/>
    <property type="match status" value="3"/>
</dbReference>
<evidence type="ECO:0000256" key="3">
    <source>
        <dbReference type="ARBA" id="ARBA00022737"/>
    </source>
</evidence>
<dbReference type="PANTHER" id="PTHR16515:SF66">
    <property type="entry name" value="C2H2-TYPE DOMAIN-CONTAINING PROTEIN"/>
    <property type="match status" value="1"/>
</dbReference>
<keyword evidence="10" id="KW-1185">Reference proteome</keyword>
<evidence type="ECO:0000256" key="6">
    <source>
        <dbReference type="ARBA" id="ARBA00023242"/>
    </source>
</evidence>
<dbReference type="AlphaFoldDB" id="A0A8T2NM55"/>
<evidence type="ECO:0000256" key="2">
    <source>
        <dbReference type="ARBA" id="ARBA00022723"/>
    </source>
</evidence>
<dbReference type="GO" id="GO:0005634">
    <property type="term" value="C:nucleus"/>
    <property type="evidence" value="ECO:0007669"/>
    <property type="project" value="UniProtKB-SubCell"/>
</dbReference>
<reference evidence="9" key="1">
    <citation type="thesis" date="2021" institute="BYU ScholarsArchive" country="Provo, UT, USA">
        <title>Applications of and Algorithms for Genome Assembly and Genomic Analyses with an Emphasis on Marine Teleosts.</title>
        <authorList>
            <person name="Pickett B.D."/>
        </authorList>
    </citation>
    <scope>NUCLEOTIDE SEQUENCE</scope>
    <source>
        <strain evidence="9">HI-2016</strain>
    </source>
</reference>
<gene>
    <name evidence="9" type="ORF">JZ751_021757</name>
</gene>
<dbReference type="Pfam" id="PF00096">
    <property type="entry name" value="zf-C2H2"/>
    <property type="match status" value="2"/>
</dbReference>
<evidence type="ECO:0000313" key="10">
    <source>
        <dbReference type="Proteomes" id="UP000824540"/>
    </source>
</evidence>
<dbReference type="OrthoDB" id="427030at2759"/>
<dbReference type="PROSITE" id="PS00028">
    <property type="entry name" value="ZINC_FINGER_C2H2_1"/>
    <property type="match status" value="2"/>
</dbReference>
<keyword evidence="6" id="KW-0539">Nucleus</keyword>
<dbReference type="InterPro" id="IPR050331">
    <property type="entry name" value="Zinc_finger"/>
</dbReference>
<proteinExistence type="predicted"/>
<feature type="domain" description="C2H2-type" evidence="8">
    <location>
        <begin position="265"/>
        <end position="292"/>
    </location>
</feature>
<feature type="domain" description="C2H2-type" evidence="8">
    <location>
        <begin position="181"/>
        <end position="208"/>
    </location>
</feature>
<dbReference type="GO" id="GO:0008270">
    <property type="term" value="F:zinc ion binding"/>
    <property type="evidence" value="ECO:0007669"/>
    <property type="project" value="UniProtKB-KW"/>
</dbReference>
<evidence type="ECO:0000313" key="9">
    <source>
        <dbReference type="EMBL" id="KAG9340310.1"/>
    </source>
</evidence>
<keyword evidence="3" id="KW-0677">Repeat</keyword>
<dbReference type="InterPro" id="IPR036236">
    <property type="entry name" value="Znf_C2H2_sf"/>
</dbReference>
<keyword evidence="2" id="KW-0479">Metal-binding</keyword>
<evidence type="ECO:0000256" key="4">
    <source>
        <dbReference type="ARBA" id="ARBA00022771"/>
    </source>
</evidence>
<sequence>MELPATCVKQEPLEEECLLDPTAIKQELFQVEVFSIKEEVPDLEEVGTENFPDVNCMHIKEEALDRDPTHIHRVFPGPGVFRMMECGLIGEDSGIMEGEGDPETDPCCTPHTFFLSDSLPSNQRGCDPVFSCGAPSILSGASLHCPQGRGTPQHFTIRADGFTPRMKFPCSRNPDPDHKPYLCGACGKAFRRLDHLRRHQSMHSGEKPFCCASCDKRFSQRRSQEAHQRHCRGVQGCRCPVCGDVFQSFSNLRRHQRIHDGEKSYQCSRCGQNDKQSRYYRKHQKVHCDDQPYLCLLCEKH</sequence>
<dbReference type="Proteomes" id="UP000824540">
    <property type="component" value="Unassembled WGS sequence"/>
</dbReference>